<dbReference type="GO" id="GO:0016787">
    <property type="term" value="F:hydrolase activity"/>
    <property type="evidence" value="ECO:0007669"/>
    <property type="project" value="UniProtKB-KW"/>
</dbReference>
<name>A0A8H7TG05_9HELO</name>
<dbReference type="PROSITE" id="PS50089">
    <property type="entry name" value="ZF_RING_2"/>
    <property type="match status" value="1"/>
</dbReference>
<feature type="compositionally biased region" description="Low complexity" evidence="10">
    <location>
        <begin position="69"/>
        <end position="86"/>
    </location>
</feature>
<feature type="domain" description="Helicase ATP-binding" evidence="12">
    <location>
        <begin position="481"/>
        <end position="692"/>
    </location>
</feature>
<dbReference type="Proteomes" id="UP000664132">
    <property type="component" value="Unassembled WGS sequence"/>
</dbReference>
<evidence type="ECO:0000256" key="2">
    <source>
        <dbReference type="ARBA" id="ARBA00022723"/>
    </source>
</evidence>
<dbReference type="InterPro" id="IPR014001">
    <property type="entry name" value="Helicase_ATP-bd"/>
</dbReference>
<dbReference type="PROSITE" id="PS00518">
    <property type="entry name" value="ZF_RING_1"/>
    <property type="match status" value="1"/>
</dbReference>
<feature type="domain" description="RING-type" evidence="11">
    <location>
        <begin position="855"/>
        <end position="916"/>
    </location>
</feature>
<dbReference type="Gene3D" id="3.30.40.10">
    <property type="entry name" value="Zinc/RING finger domain, C3HC4 (zinc finger)"/>
    <property type="match status" value="1"/>
</dbReference>
<dbReference type="CDD" id="cd18793">
    <property type="entry name" value="SF2_C_SNF"/>
    <property type="match status" value="1"/>
</dbReference>
<accession>A0A8H7TG05</accession>
<organism evidence="14 15">
    <name type="scientific">Cadophora malorum</name>
    <dbReference type="NCBI Taxonomy" id="108018"/>
    <lineage>
        <taxon>Eukaryota</taxon>
        <taxon>Fungi</taxon>
        <taxon>Dikarya</taxon>
        <taxon>Ascomycota</taxon>
        <taxon>Pezizomycotina</taxon>
        <taxon>Leotiomycetes</taxon>
        <taxon>Helotiales</taxon>
        <taxon>Ploettnerulaceae</taxon>
        <taxon>Cadophora</taxon>
    </lineage>
</organism>
<dbReference type="InterPro" id="IPR038718">
    <property type="entry name" value="SNF2-like_sf"/>
</dbReference>
<dbReference type="InterPro" id="IPR017907">
    <property type="entry name" value="Znf_RING_CS"/>
</dbReference>
<comment type="caution">
    <text evidence="14">The sequence shown here is derived from an EMBL/GenBank/DDBJ whole genome shotgun (WGS) entry which is preliminary data.</text>
</comment>
<evidence type="ECO:0000256" key="1">
    <source>
        <dbReference type="ARBA" id="ARBA00007025"/>
    </source>
</evidence>
<dbReference type="GO" id="GO:0008270">
    <property type="term" value="F:zinc ion binding"/>
    <property type="evidence" value="ECO:0007669"/>
    <property type="project" value="UniProtKB-KW"/>
</dbReference>
<dbReference type="GO" id="GO:0005524">
    <property type="term" value="F:ATP binding"/>
    <property type="evidence" value="ECO:0007669"/>
    <property type="project" value="UniProtKB-KW"/>
</dbReference>
<feature type="compositionally biased region" description="Basic and acidic residues" evidence="10">
    <location>
        <begin position="154"/>
        <end position="165"/>
    </location>
</feature>
<dbReference type="SMART" id="SM00487">
    <property type="entry name" value="DEXDc"/>
    <property type="match status" value="1"/>
</dbReference>
<comment type="similarity">
    <text evidence="1">Belongs to the SNF2/RAD54 helicase family.</text>
</comment>
<feature type="compositionally biased region" description="Polar residues" evidence="10">
    <location>
        <begin position="87"/>
        <end position="116"/>
    </location>
</feature>
<dbReference type="EMBL" id="JAFJYH010000075">
    <property type="protein sequence ID" value="KAG4420889.1"/>
    <property type="molecule type" value="Genomic_DNA"/>
</dbReference>
<dbReference type="Gene3D" id="3.40.50.10810">
    <property type="entry name" value="Tandem AAA-ATPase domain"/>
    <property type="match status" value="1"/>
</dbReference>
<dbReference type="GO" id="GO:0005634">
    <property type="term" value="C:nucleus"/>
    <property type="evidence" value="ECO:0007669"/>
    <property type="project" value="TreeGrafter"/>
</dbReference>
<evidence type="ECO:0000313" key="15">
    <source>
        <dbReference type="Proteomes" id="UP000664132"/>
    </source>
</evidence>
<evidence type="ECO:0000256" key="7">
    <source>
        <dbReference type="ARBA" id="ARBA00022833"/>
    </source>
</evidence>
<protein>
    <submittedName>
        <fullName evidence="14">Uncharacterized protein</fullName>
    </submittedName>
</protein>
<keyword evidence="8" id="KW-0067">ATP-binding</keyword>
<evidence type="ECO:0000256" key="4">
    <source>
        <dbReference type="ARBA" id="ARBA00022771"/>
    </source>
</evidence>
<dbReference type="InterPro" id="IPR049730">
    <property type="entry name" value="SNF2/RAD54-like_C"/>
</dbReference>
<dbReference type="Gene3D" id="3.40.50.300">
    <property type="entry name" value="P-loop containing nucleotide triphosphate hydrolases"/>
    <property type="match status" value="1"/>
</dbReference>
<dbReference type="InterPro" id="IPR001841">
    <property type="entry name" value="Znf_RING"/>
</dbReference>
<dbReference type="OrthoDB" id="448448at2759"/>
<evidence type="ECO:0000256" key="10">
    <source>
        <dbReference type="SAM" id="MobiDB-lite"/>
    </source>
</evidence>
<keyword evidence="4 9" id="KW-0863">Zinc-finger</keyword>
<feature type="domain" description="Helicase C-terminal" evidence="13">
    <location>
        <begin position="964"/>
        <end position="1121"/>
    </location>
</feature>
<dbReference type="AlphaFoldDB" id="A0A8H7TG05"/>
<dbReference type="GO" id="GO:0006281">
    <property type="term" value="P:DNA repair"/>
    <property type="evidence" value="ECO:0007669"/>
    <property type="project" value="TreeGrafter"/>
</dbReference>
<dbReference type="InterPro" id="IPR013083">
    <property type="entry name" value="Znf_RING/FYVE/PHD"/>
</dbReference>
<gene>
    <name evidence="14" type="ORF">IFR04_005973</name>
</gene>
<dbReference type="InterPro" id="IPR027417">
    <property type="entry name" value="P-loop_NTPase"/>
</dbReference>
<keyword evidence="5" id="KW-0378">Hydrolase</keyword>
<evidence type="ECO:0000256" key="8">
    <source>
        <dbReference type="ARBA" id="ARBA00022840"/>
    </source>
</evidence>
<feature type="region of interest" description="Disordered" evidence="10">
    <location>
        <begin position="1"/>
        <end position="121"/>
    </location>
</feature>
<reference evidence="14" key="1">
    <citation type="submission" date="2021-02" db="EMBL/GenBank/DDBJ databases">
        <title>Genome sequence Cadophora malorum strain M34.</title>
        <authorList>
            <person name="Stefanovic E."/>
            <person name="Vu D."/>
            <person name="Scully C."/>
            <person name="Dijksterhuis J."/>
            <person name="Roader J."/>
            <person name="Houbraken J."/>
        </authorList>
    </citation>
    <scope>NUCLEOTIDE SEQUENCE</scope>
    <source>
        <strain evidence="14">M34</strain>
    </source>
</reference>
<keyword evidence="15" id="KW-1185">Reference proteome</keyword>
<sequence length="1141" mass="127871">MMPSQPRSNGYTNGYNAGRPSSSSSNMAPVNGNGSPAFTSPQRNGWNPSALLNPRGYNPSSSARPPATQNNFSNNPPNQPSPMFQFDSPSGEQQVYQPPPASQFNGNRLPQNSINGGFSAYANTNGATNGMGNMLERMHGVTDRSMVPQKRRKMNEEQENQRKAEFSGGGGKDGPIGEYMREKRKQGQQEGMANGTTVPVSLVDDDEEVQVVGDSGDKEVCYGRIEGVQINAFKVPTPKQGARAVSDAFWPQVKIVLRRRFGDKTTIIHAVDSTREIIGCVDVSTSIGLTPILDSKYSIRTSARILTRQKKPGDLEPGTTGISRKYDLDLTLYGAKKWALAIGKHLSQKQLWLRTPLFVDAGIELHNPHTIQRPPQPPPRQLMAYGSRQAVTRTTEEMKNDIVNMFDSLERSEHLPEMNPDSRITTELLRHQKQGLYFMTNKEKERVFGADEKGNSSLWRLNISARGERSYYNVITGQEESQSPPQVLGGILADMMGLGKTLQIISLVVQTRDNEALEWSKQTPCSSQDNRDLCPVRKGKNKVPLPKLDHVPLVLNCKTTLLVSPLSTIANWEEQMKQHVKPGTLKYYVYHGANRIKDVQKLAEFDIVITTYGSVATEFSNRSKKKPGVYPLEEMNWFRIVLDEAHMIREQSTQQSKSICRLSANRRWAVTGTPVQNRLEDLGALMTFLRIKPFDEKGGFAQYIMSPFKMCDPDIIPKLRLLVDSITLRRLKDRIDLPPRHDQLVKLDFNPEERAIYEIFAKNANDRIKVIVGQREKSLSGKSYVHILQSILRLRLICAHGRDLLGEEDLKVMNGLSKDSAIDLDSDDEDDRPALSARQAYEMYNLMRETNADVCVACTRKIGPNEAIEADGDTKDEIVGHMTPCFHIVCNTCIDRYKADIEEITQGQSFNCPICQQFIKPFYFELRQGGLDDQEASRVKTKDNAKHGKHLDGYSGPHTKTKALLHDLLTSHQESLAMPDEPPIKSVVFSGWTAHLDLIQHALTENGITFTRLDGKMSRTARGAALDAFREDPSIHVILVSIMAGGLGLNLTTASKVYVMEPQYNPAAEAQAVDRVHRLGQKREVTTVRYIMNDSFEEKMLDLQEKKKKLASLSMDSEGRGRIDKAEAARKRLEDLRSLFK</sequence>
<dbReference type="PROSITE" id="PS51194">
    <property type="entry name" value="HELICASE_CTER"/>
    <property type="match status" value="1"/>
</dbReference>
<dbReference type="InterPro" id="IPR050628">
    <property type="entry name" value="SNF2_RAD54_helicase_TF"/>
</dbReference>
<dbReference type="Pfam" id="PF00176">
    <property type="entry name" value="SNF2-rel_dom"/>
    <property type="match status" value="1"/>
</dbReference>
<evidence type="ECO:0000259" key="12">
    <source>
        <dbReference type="PROSITE" id="PS51192"/>
    </source>
</evidence>
<dbReference type="PROSITE" id="PS51192">
    <property type="entry name" value="HELICASE_ATP_BIND_1"/>
    <property type="match status" value="1"/>
</dbReference>
<evidence type="ECO:0000313" key="14">
    <source>
        <dbReference type="EMBL" id="KAG4420889.1"/>
    </source>
</evidence>
<dbReference type="PANTHER" id="PTHR45626:SF52">
    <property type="entry name" value="SINGLE-STRANDED DNA-DEPENDENT ATPASE (EUROFUNG)"/>
    <property type="match status" value="1"/>
</dbReference>
<dbReference type="InterPro" id="IPR001650">
    <property type="entry name" value="Helicase_C-like"/>
</dbReference>
<evidence type="ECO:0000256" key="5">
    <source>
        <dbReference type="ARBA" id="ARBA00022801"/>
    </source>
</evidence>
<evidence type="ECO:0000256" key="9">
    <source>
        <dbReference type="PROSITE-ProRule" id="PRU00175"/>
    </source>
</evidence>
<dbReference type="GO" id="GO:0004386">
    <property type="term" value="F:helicase activity"/>
    <property type="evidence" value="ECO:0007669"/>
    <property type="project" value="UniProtKB-KW"/>
</dbReference>
<dbReference type="SUPFAM" id="SSF52540">
    <property type="entry name" value="P-loop containing nucleoside triphosphate hydrolases"/>
    <property type="match status" value="2"/>
</dbReference>
<dbReference type="Pfam" id="PF00271">
    <property type="entry name" value="Helicase_C"/>
    <property type="match status" value="1"/>
</dbReference>
<dbReference type="GO" id="GO:0008094">
    <property type="term" value="F:ATP-dependent activity, acting on DNA"/>
    <property type="evidence" value="ECO:0007669"/>
    <property type="project" value="TreeGrafter"/>
</dbReference>
<keyword evidence="7" id="KW-0862">Zinc</keyword>
<dbReference type="InterPro" id="IPR000330">
    <property type="entry name" value="SNF2_N"/>
</dbReference>
<dbReference type="PANTHER" id="PTHR45626">
    <property type="entry name" value="TRANSCRIPTION TERMINATION FACTOR 2-RELATED"/>
    <property type="match status" value="1"/>
</dbReference>
<keyword evidence="2" id="KW-0479">Metal-binding</keyword>
<dbReference type="SMART" id="SM00490">
    <property type="entry name" value="HELICc"/>
    <property type="match status" value="1"/>
</dbReference>
<dbReference type="SUPFAM" id="SSF57850">
    <property type="entry name" value="RING/U-box"/>
    <property type="match status" value="1"/>
</dbReference>
<keyword evidence="3" id="KW-0547">Nucleotide-binding</keyword>
<evidence type="ECO:0000256" key="3">
    <source>
        <dbReference type="ARBA" id="ARBA00022741"/>
    </source>
</evidence>
<evidence type="ECO:0000259" key="11">
    <source>
        <dbReference type="PROSITE" id="PS50089"/>
    </source>
</evidence>
<evidence type="ECO:0000259" key="13">
    <source>
        <dbReference type="PROSITE" id="PS51194"/>
    </source>
</evidence>
<proteinExistence type="inferred from homology"/>
<evidence type="ECO:0000256" key="6">
    <source>
        <dbReference type="ARBA" id="ARBA00022806"/>
    </source>
</evidence>
<dbReference type="CDD" id="cd18008">
    <property type="entry name" value="DEXDc_SHPRH-like"/>
    <property type="match status" value="1"/>
</dbReference>
<keyword evidence="6" id="KW-0347">Helicase</keyword>
<feature type="region of interest" description="Disordered" evidence="10">
    <location>
        <begin position="143"/>
        <end position="175"/>
    </location>
</feature>
<feature type="compositionally biased region" description="Polar residues" evidence="10">
    <location>
        <begin position="1"/>
        <end position="47"/>
    </location>
</feature>